<accession>A0A1F7YM38</accession>
<keyword evidence="1" id="KW-1133">Transmembrane helix</keyword>
<reference evidence="4 5" key="1">
    <citation type="journal article" date="2016" name="Nat. Commun.">
        <title>Thousands of microbial genomes shed light on interconnected biogeochemical processes in an aquifer system.</title>
        <authorList>
            <person name="Anantharaman K."/>
            <person name="Brown C.T."/>
            <person name="Hug L.A."/>
            <person name="Sharon I."/>
            <person name="Castelle C.J."/>
            <person name="Probst A.J."/>
            <person name="Thomas B.C."/>
            <person name="Singh A."/>
            <person name="Wilkins M.J."/>
            <person name="Karaoz U."/>
            <person name="Brodie E.L."/>
            <person name="Williams K.H."/>
            <person name="Hubbard S.S."/>
            <person name="Banfield J.F."/>
        </authorList>
    </citation>
    <scope>NUCLEOTIDE SEQUENCE [LARGE SCALE GENOMIC DNA]</scope>
</reference>
<dbReference type="Gene3D" id="2.60.40.420">
    <property type="entry name" value="Cupredoxins - blue copper proteins"/>
    <property type="match status" value="1"/>
</dbReference>
<dbReference type="STRING" id="1802500.A2801_02625"/>
<feature type="transmembrane region" description="Helical" evidence="1">
    <location>
        <begin position="84"/>
        <end position="111"/>
    </location>
</feature>
<organism evidence="4 5">
    <name type="scientific">Candidatus Woesebacteria bacterium RIFCSPHIGHO2_01_FULL_41_10</name>
    <dbReference type="NCBI Taxonomy" id="1802500"/>
    <lineage>
        <taxon>Bacteria</taxon>
        <taxon>Candidatus Woeseibacteriota</taxon>
    </lineage>
</organism>
<dbReference type="Proteomes" id="UP000177263">
    <property type="component" value="Unassembled WGS sequence"/>
</dbReference>
<dbReference type="Pfam" id="PF13473">
    <property type="entry name" value="Cupredoxin_1"/>
    <property type="match status" value="1"/>
</dbReference>
<evidence type="ECO:0000256" key="1">
    <source>
        <dbReference type="SAM" id="Phobius"/>
    </source>
</evidence>
<dbReference type="Pfam" id="PF13386">
    <property type="entry name" value="DsbD_2"/>
    <property type="match status" value="1"/>
</dbReference>
<dbReference type="AlphaFoldDB" id="A0A1F7YM38"/>
<evidence type="ECO:0008006" key="6">
    <source>
        <dbReference type="Google" id="ProtNLM"/>
    </source>
</evidence>
<keyword evidence="1" id="KW-0472">Membrane</keyword>
<dbReference type="SUPFAM" id="SSF49503">
    <property type="entry name" value="Cupredoxins"/>
    <property type="match status" value="1"/>
</dbReference>
<evidence type="ECO:0000313" key="4">
    <source>
        <dbReference type="EMBL" id="OGM28401.1"/>
    </source>
</evidence>
<feature type="domain" description="EfeO-type cupredoxin-like" evidence="3">
    <location>
        <begin position="259"/>
        <end position="332"/>
    </location>
</feature>
<keyword evidence="1" id="KW-0812">Transmembrane</keyword>
<gene>
    <name evidence="4" type="ORF">A2801_02625</name>
</gene>
<feature type="transmembrane region" description="Helical" evidence="1">
    <location>
        <begin position="132"/>
        <end position="158"/>
    </location>
</feature>
<feature type="domain" description="Urease accessory protein UreH-like transmembrane" evidence="2">
    <location>
        <begin position="5"/>
        <end position="213"/>
    </location>
</feature>
<evidence type="ECO:0000313" key="5">
    <source>
        <dbReference type="Proteomes" id="UP000177263"/>
    </source>
</evidence>
<protein>
    <recommendedName>
        <fullName evidence="6">Urease accessory protein UreH-like transmembrane domain-containing protein</fullName>
    </recommendedName>
</protein>
<dbReference type="InterPro" id="IPR039447">
    <property type="entry name" value="UreH-like_TM_dom"/>
</dbReference>
<comment type="caution">
    <text evidence="4">The sequence shown here is derived from an EMBL/GenBank/DDBJ whole genome shotgun (WGS) entry which is preliminary data.</text>
</comment>
<dbReference type="PANTHER" id="PTHR42208:SF1">
    <property type="entry name" value="HEAVY METAL TRANSPORTER"/>
    <property type="match status" value="1"/>
</dbReference>
<feature type="transmembrane region" description="Helical" evidence="1">
    <location>
        <begin position="164"/>
        <end position="187"/>
    </location>
</feature>
<sequence>MDILTIFVTGLFAGGLTCLAVQGGLLATSIAQQEEEKLEEDAKIKGQFIPVFSFLGTRLLAYTVLGLLLGFFGSVAQLSLNARVFLQFAVAIFMIGTALNLLQVHPIFRYFVIQPPKALARLVRNQSKSKSVFGPALLGAFTVLIPCGATQAMMAYAISTGSPISGAVTMFAFILGTSPLFFLLGYAARKFGGTMSLRFNKIAAVAIILVAIYNISGAFALSGGSTVLGNVFAGKSEVEGESIEGVSEATIYFTRSGYTTDPKVLSVKGGSTLTLKLVNQNGVGCVQAFTIPKFGVQTVVPVGNSEEITLEIPDMSGSIAFMCSMGMYRGVINVI</sequence>
<evidence type="ECO:0000259" key="3">
    <source>
        <dbReference type="Pfam" id="PF13473"/>
    </source>
</evidence>
<dbReference type="InterPro" id="IPR028096">
    <property type="entry name" value="EfeO_Cupredoxin"/>
</dbReference>
<dbReference type="PANTHER" id="PTHR42208">
    <property type="entry name" value="HEAVY METAL TRANSPORTER-RELATED"/>
    <property type="match status" value="1"/>
</dbReference>
<dbReference type="EMBL" id="MGGM01000031">
    <property type="protein sequence ID" value="OGM28401.1"/>
    <property type="molecule type" value="Genomic_DNA"/>
</dbReference>
<dbReference type="InterPro" id="IPR008972">
    <property type="entry name" value="Cupredoxin"/>
</dbReference>
<feature type="transmembrane region" description="Helical" evidence="1">
    <location>
        <begin position="199"/>
        <end position="221"/>
    </location>
</feature>
<name>A0A1F7YM38_9BACT</name>
<evidence type="ECO:0000259" key="2">
    <source>
        <dbReference type="Pfam" id="PF13386"/>
    </source>
</evidence>
<feature type="transmembrane region" description="Helical" evidence="1">
    <location>
        <begin position="6"/>
        <end position="27"/>
    </location>
</feature>
<proteinExistence type="predicted"/>
<feature type="transmembrane region" description="Helical" evidence="1">
    <location>
        <begin position="48"/>
        <end position="72"/>
    </location>
</feature>